<name>A0ABP7ZYV5_9MICO</name>
<dbReference type="PANTHER" id="PTHR33653">
    <property type="entry name" value="RIBONUCLEASE VAPC2"/>
    <property type="match status" value="1"/>
</dbReference>
<dbReference type="EMBL" id="BAABBW010000002">
    <property type="protein sequence ID" value="GAA4173775.1"/>
    <property type="molecule type" value="Genomic_DNA"/>
</dbReference>
<dbReference type="Pfam" id="PF01850">
    <property type="entry name" value="PIN"/>
    <property type="match status" value="1"/>
</dbReference>
<evidence type="ECO:0000256" key="6">
    <source>
        <dbReference type="ARBA" id="ARBA00022842"/>
    </source>
</evidence>
<feature type="binding site" evidence="8">
    <location>
        <position position="6"/>
    </location>
    <ligand>
        <name>Mg(2+)</name>
        <dbReference type="ChEBI" id="CHEBI:18420"/>
    </ligand>
</feature>
<dbReference type="PANTHER" id="PTHR33653:SF1">
    <property type="entry name" value="RIBONUCLEASE VAPC2"/>
    <property type="match status" value="1"/>
</dbReference>
<evidence type="ECO:0000256" key="2">
    <source>
        <dbReference type="ARBA" id="ARBA00022649"/>
    </source>
</evidence>
<keyword evidence="8" id="KW-0800">Toxin</keyword>
<keyword evidence="3 8" id="KW-0540">Nuclease</keyword>
<keyword evidence="2 8" id="KW-1277">Toxin-antitoxin system</keyword>
<accession>A0ABP7ZYV5</accession>
<evidence type="ECO:0000313" key="11">
    <source>
        <dbReference type="Proteomes" id="UP001501079"/>
    </source>
</evidence>
<keyword evidence="5 8" id="KW-0378">Hydrolase</keyword>
<comment type="caution">
    <text evidence="10">The sequence shown here is derived from an EMBL/GenBank/DDBJ whole genome shotgun (WGS) entry which is preliminary data.</text>
</comment>
<keyword evidence="11" id="KW-1185">Reference proteome</keyword>
<keyword evidence="6 8" id="KW-0460">Magnesium</keyword>
<reference evidence="11" key="1">
    <citation type="journal article" date="2019" name="Int. J. Syst. Evol. Microbiol.">
        <title>The Global Catalogue of Microorganisms (GCM) 10K type strain sequencing project: providing services to taxonomists for standard genome sequencing and annotation.</title>
        <authorList>
            <consortium name="The Broad Institute Genomics Platform"/>
            <consortium name="The Broad Institute Genome Sequencing Center for Infectious Disease"/>
            <person name="Wu L."/>
            <person name="Ma J."/>
        </authorList>
    </citation>
    <scope>NUCLEOTIDE SEQUENCE [LARGE SCALE GENOMIC DNA]</scope>
    <source>
        <strain evidence="11">JCM 17591</strain>
    </source>
</reference>
<dbReference type="Gene3D" id="3.40.50.1010">
    <property type="entry name" value="5'-nuclease"/>
    <property type="match status" value="1"/>
</dbReference>
<sequence>MTITIDTSALAAVIFGESDAAHFAAVMLANAGDCVISAATLVEANVVVEARQGPGAGQDLRLLIEQIGAEIVPVTGETAAVAVAAWRRFGKGRHAAGLNYGDCFSYALASAFGAPLLYKGDDFTQTDIPRIGG</sequence>
<evidence type="ECO:0000256" key="4">
    <source>
        <dbReference type="ARBA" id="ARBA00022723"/>
    </source>
</evidence>
<evidence type="ECO:0000259" key="9">
    <source>
        <dbReference type="Pfam" id="PF01850"/>
    </source>
</evidence>
<dbReference type="HAMAP" id="MF_00265">
    <property type="entry name" value="VapC_Nob1"/>
    <property type="match status" value="1"/>
</dbReference>
<protein>
    <recommendedName>
        <fullName evidence="8">Ribonuclease VapC</fullName>
        <shortName evidence="8">RNase VapC</shortName>
        <ecNumber evidence="8">3.1.-.-</ecNumber>
    </recommendedName>
    <alternativeName>
        <fullName evidence="8">Toxin VapC</fullName>
    </alternativeName>
</protein>
<dbReference type="InterPro" id="IPR050556">
    <property type="entry name" value="Type_II_TA_system_RNase"/>
</dbReference>
<dbReference type="InterPro" id="IPR002716">
    <property type="entry name" value="PIN_dom"/>
</dbReference>
<comment type="similarity">
    <text evidence="7 8">Belongs to the PINc/VapC protein family.</text>
</comment>
<dbReference type="InterPro" id="IPR022907">
    <property type="entry name" value="VapC_family"/>
</dbReference>
<comment type="cofactor">
    <cofactor evidence="1 8">
        <name>Mg(2+)</name>
        <dbReference type="ChEBI" id="CHEBI:18420"/>
    </cofactor>
</comment>
<feature type="domain" description="PIN" evidence="9">
    <location>
        <begin position="4"/>
        <end position="127"/>
    </location>
</feature>
<feature type="binding site" evidence="8">
    <location>
        <position position="102"/>
    </location>
    <ligand>
        <name>Mg(2+)</name>
        <dbReference type="ChEBI" id="CHEBI:18420"/>
    </ligand>
</feature>
<evidence type="ECO:0000313" key="10">
    <source>
        <dbReference type="EMBL" id="GAA4173775.1"/>
    </source>
</evidence>
<evidence type="ECO:0000256" key="8">
    <source>
        <dbReference type="HAMAP-Rule" id="MF_00265"/>
    </source>
</evidence>
<proteinExistence type="inferred from homology"/>
<organism evidence="10 11">
    <name type="scientific">Gryllotalpicola koreensis</name>
    <dbReference type="NCBI Taxonomy" id="993086"/>
    <lineage>
        <taxon>Bacteria</taxon>
        <taxon>Bacillati</taxon>
        <taxon>Actinomycetota</taxon>
        <taxon>Actinomycetes</taxon>
        <taxon>Micrococcales</taxon>
        <taxon>Microbacteriaceae</taxon>
        <taxon>Gryllotalpicola</taxon>
    </lineage>
</organism>
<gene>
    <name evidence="8" type="primary">vapC</name>
    <name evidence="10" type="ORF">GCM10022287_16660</name>
</gene>
<evidence type="ECO:0000256" key="3">
    <source>
        <dbReference type="ARBA" id="ARBA00022722"/>
    </source>
</evidence>
<dbReference type="SUPFAM" id="SSF88723">
    <property type="entry name" value="PIN domain-like"/>
    <property type="match status" value="1"/>
</dbReference>
<dbReference type="RefSeq" id="WP_344753241.1">
    <property type="nucleotide sequence ID" value="NZ_BAABBW010000002.1"/>
</dbReference>
<dbReference type="CDD" id="cd09871">
    <property type="entry name" value="PIN_MtVapC28-VapC30-like"/>
    <property type="match status" value="1"/>
</dbReference>
<evidence type="ECO:0000256" key="1">
    <source>
        <dbReference type="ARBA" id="ARBA00001946"/>
    </source>
</evidence>
<keyword evidence="4 8" id="KW-0479">Metal-binding</keyword>
<comment type="function">
    <text evidence="8">Toxic component of a toxin-antitoxin (TA) system. An RNase.</text>
</comment>
<evidence type="ECO:0000256" key="7">
    <source>
        <dbReference type="ARBA" id="ARBA00038093"/>
    </source>
</evidence>
<evidence type="ECO:0000256" key="5">
    <source>
        <dbReference type="ARBA" id="ARBA00022801"/>
    </source>
</evidence>
<dbReference type="Proteomes" id="UP001501079">
    <property type="component" value="Unassembled WGS sequence"/>
</dbReference>
<dbReference type="InterPro" id="IPR029060">
    <property type="entry name" value="PIN-like_dom_sf"/>
</dbReference>
<dbReference type="EC" id="3.1.-.-" evidence="8"/>